<feature type="compositionally biased region" description="Acidic residues" evidence="1">
    <location>
        <begin position="92"/>
        <end position="123"/>
    </location>
</feature>
<gene>
    <name evidence="2" type="ORF">M7I_1023</name>
</gene>
<organism evidence="2 3">
    <name type="scientific">Glarea lozoyensis (strain ATCC 74030 / MF5533)</name>
    <dbReference type="NCBI Taxonomy" id="1104152"/>
    <lineage>
        <taxon>Eukaryota</taxon>
        <taxon>Fungi</taxon>
        <taxon>Dikarya</taxon>
        <taxon>Ascomycota</taxon>
        <taxon>Pezizomycotina</taxon>
        <taxon>Leotiomycetes</taxon>
        <taxon>Helotiales</taxon>
        <taxon>Helotiaceae</taxon>
        <taxon>Glarea</taxon>
    </lineage>
</organism>
<keyword evidence="3" id="KW-1185">Reference proteome</keyword>
<reference evidence="2 3" key="1">
    <citation type="journal article" date="2012" name="Eukaryot. Cell">
        <title>Genome sequence of the fungus Glarea lozoyensis: the first genome sequence of a species from the Helotiaceae family.</title>
        <authorList>
            <person name="Youssar L."/>
            <person name="Gruening B.A."/>
            <person name="Erxleben A."/>
            <person name="Guenther S."/>
            <person name="Huettel W."/>
        </authorList>
    </citation>
    <scope>NUCLEOTIDE SEQUENCE [LARGE SCALE GENOMIC DNA]</scope>
    <source>
        <strain evidence="3">ATCC 74030 / MF5533</strain>
    </source>
</reference>
<sequence length="174" mass="19509">MAREEIAQDEVLKEKTLRDDIQQAETLREKTTHPEARKMNPSLMNMFFSTHSPQIPSTNDPGREDKSTDGESTGSESGSESDSNSDNNSSDDNNDTADNYGDDEAGESDTQEETDREDMEEREDSVSEVSSCTLDHEEGPETEVEDDSMEVDVLGSEDEYDMDIYDLDPYITRA</sequence>
<feature type="region of interest" description="Disordered" evidence="1">
    <location>
        <begin position="20"/>
        <end position="160"/>
    </location>
</feature>
<evidence type="ECO:0000313" key="3">
    <source>
        <dbReference type="Proteomes" id="UP000005446"/>
    </source>
</evidence>
<comment type="caution">
    <text evidence="2">The sequence shown here is derived from an EMBL/GenBank/DDBJ whole genome shotgun (WGS) entry which is preliminary data.</text>
</comment>
<proteinExistence type="predicted"/>
<protein>
    <submittedName>
        <fullName evidence="2">Uncharacterized protein</fullName>
    </submittedName>
</protein>
<dbReference type="EMBL" id="AGUE01000016">
    <property type="protein sequence ID" value="EHL03049.1"/>
    <property type="molecule type" value="Genomic_DNA"/>
</dbReference>
<dbReference type="InParanoid" id="H0EEY6"/>
<feature type="compositionally biased region" description="Acidic residues" evidence="1">
    <location>
        <begin position="140"/>
        <end position="160"/>
    </location>
</feature>
<evidence type="ECO:0000313" key="2">
    <source>
        <dbReference type="EMBL" id="EHL03049.1"/>
    </source>
</evidence>
<dbReference type="AlphaFoldDB" id="H0EEY6"/>
<name>H0EEY6_GLAL7</name>
<dbReference type="Proteomes" id="UP000005446">
    <property type="component" value="Unassembled WGS sequence"/>
</dbReference>
<feature type="compositionally biased region" description="Low complexity" evidence="1">
    <location>
        <begin position="70"/>
        <end position="91"/>
    </location>
</feature>
<accession>H0EEY6</accession>
<feature type="compositionally biased region" description="Basic and acidic residues" evidence="1">
    <location>
        <begin position="20"/>
        <end position="38"/>
    </location>
</feature>
<feature type="compositionally biased region" description="Polar residues" evidence="1">
    <location>
        <begin position="47"/>
        <end position="60"/>
    </location>
</feature>
<dbReference type="HOGENOM" id="CLU_1540220_0_0_1"/>
<dbReference type="OrthoDB" id="10608465at2759"/>
<evidence type="ECO:0000256" key="1">
    <source>
        <dbReference type="SAM" id="MobiDB-lite"/>
    </source>
</evidence>